<evidence type="ECO:0000256" key="9">
    <source>
        <dbReference type="ARBA" id="ARBA00023004"/>
    </source>
</evidence>
<keyword evidence="11 13" id="KW-0472">Membrane</keyword>
<feature type="compositionally biased region" description="Acidic residues" evidence="12">
    <location>
        <begin position="503"/>
        <end position="512"/>
    </location>
</feature>
<dbReference type="GO" id="GO:0016717">
    <property type="term" value="F:oxidoreductase activity, acting on paired donors, with oxidation of a pair of donors resulting in the reduction of molecular oxygen to two molecules of water"/>
    <property type="evidence" value="ECO:0007669"/>
    <property type="project" value="TreeGrafter"/>
</dbReference>
<evidence type="ECO:0000259" key="15">
    <source>
        <dbReference type="PROSITE" id="PS50255"/>
    </source>
</evidence>
<dbReference type="Pfam" id="PF00173">
    <property type="entry name" value="Cyt-b5"/>
    <property type="match status" value="1"/>
</dbReference>
<evidence type="ECO:0000256" key="1">
    <source>
        <dbReference type="ARBA" id="ARBA00004141"/>
    </source>
</evidence>
<dbReference type="SMART" id="SM01117">
    <property type="entry name" value="Cyt-b5"/>
    <property type="match status" value="1"/>
</dbReference>
<keyword evidence="4" id="KW-0349">Heme</keyword>
<feature type="signal peptide" evidence="14">
    <location>
        <begin position="1"/>
        <end position="16"/>
    </location>
</feature>
<feature type="region of interest" description="Disordered" evidence="12">
    <location>
        <begin position="498"/>
        <end position="535"/>
    </location>
</feature>
<feature type="compositionally biased region" description="Low complexity" evidence="12">
    <location>
        <begin position="513"/>
        <end position="522"/>
    </location>
</feature>
<evidence type="ECO:0000313" key="17">
    <source>
        <dbReference type="Proteomes" id="UP001165065"/>
    </source>
</evidence>
<sequence>MALNIALLVVVGGTLSSVRLAFRKSKLIFPKGFFPKQKPRTESFNSSKPAIQKGATNNSKMVKRTTTKRDGSPMAGIRRDLKGSLFAVAALTSAAYVASNSFPQSQPPLLELTALIFLTFALFVLFGLMLLKWEKTVHLGNILIRRNIDFVENWEKETLRSSTEVVVWISVINSSFHMTQRLDFSVVMGTLSACLVVFLGEYMTPASKQLQKHLRTFFGESEKESVSLASSSSVMVIIYGYGALSAMLTNVKDIFTGFLIAALAGVSLLFAAKVIHILPFTRKCGVIIQDRVYEAKENWIEYPMRSAAELSIFLGVTGFTYSTKSDLMLAIRAATISGILVCLGGELCSKVTDLRTENNSAKLVPTVVIVYAIVFTCHYIFTDIPTMAGRPISFFEQVGVSVVAALSYFIIGKVFMAIEFTSKLGEVIQSRLLSTKHNWEVYPVRSSVEVGTTNAVAWAVWYGTGSVCLTLGMTLFWGPMMIIFNEFIVSHEYDIEHSAETPSAEEAEEFPEQEQQASSPAKIPAPPKPRSTGAKKLFTLDEVRQHKEADDMFLLIENEVYDVTEFAKTHPGGSIIYKYGGKDASDQFRAFHRPRVAGYLKKFHVGSLDPKDAPEVDPATKDYRELRSKLWKEGYFKANPTFYNLKHCVWISLVALSVMTILNTSNFYVQTLFGGACLGIGWQQAAFLAHDAAHHGIKEPPKKGCTNWLAWFLGSVVFGISTNMWNEEHSMHHAITVRPREDPQFNYLPIWLIDMKELCNEKVDGKGGYKLNPFIRFLVSLQHFTFVPLILIIGRVNLHLISIGFELKSIFLERKLKEGLTGILGMAIYWTWHLSLLSLLPSTTSRVWFSVASHLSAGILHIQLLLSHLNVQTMDEEEEDSAGFFKFQMAVSRNIDVHWTENWFHGGLEYQIEHHLFPQLPRHELGNVKPMVEELCEKHGVLYRNDSFGEAMKGVLGNMRELAWAVVTLEQ</sequence>
<dbReference type="PANTHER" id="PTHR19353:SF30">
    <property type="entry name" value="DELTA 8-(E)-SPHINGOLIPID DESATURASE"/>
    <property type="match status" value="1"/>
</dbReference>
<evidence type="ECO:0000256" key="13">
    <source>
        <dbReference type="SAM" id="Phobius"/>
    </source>
</evidence>
<keyword evidence="14" id="KW-0732">Signal</keyword>
<comment type="similarity">
    <text evidence="3">Belongs to the fatty acid desaturase type 1 family.</text>
</comment>
<dbReference type="Proteomes" id="UP001165065">
    <property type="component" value="Unassembled WGS sequence"/>
</dbReference>
<evidence type="ECO:0000256" key="2">
    <source>
        <dbReference type="ARBA" id="ARBA00005189"/>
    </source>
</evidence>
<dbReference type="PROSITE" id="PS50255">
    <property type="entry name" value="CYTOCHROME_B5_2"/>
    <property type="match status" value="1"/>
</dbReference>
<feature type="transmembrane region" description="Helical" evidence="13">
    <location>
        <begin position="83"/>
        <end position="102"/>
    </location>
</feature>
<protein>
    <recommendedName>
        <fullName evidence="15">Cytochrome b5 heme-binding domain-containing protein</fullName>
    </recommendedName>
</protein>
<feature type="transmembrane region" description="Helical" evidence="13">
    <location>
        <begin position="360"/>
        <end position="381"/>
    </location>
</feature>
<keyword evidence="10" id="KW-0443">Lipid metabolism</keyword>
<dbReference type="CDD" id="cd03506">
    <property type="entry name" value="Delta6-FADS-like"/>
    <property type="match status" value="1"/>
</dbReference>
<evidence type="ECO:0000256" key="14">
    <source>
        <dbReference type="SAM" id="SignalP"/>
    </source>
</evidence>
<feature type="domain" description="Cytochrome b5 heme-binding" evidence="15">
    <location>
        <begin position="535"/>
        <end position="609"/>
    </location>
</feature>
<dbReference type="Gene3D" id="3.10.120.10">
    <property type="entry name" value="Cytochrome b5-like heme/steroid binding domain"/>
    <property type="match status" value="1"/>
</dbReference>
<evidence type="ECO:0000256" key="12">
    <source>
        <dbReference type="SAM" id="MobiDB-lite"/>
    </source>
</evidence>
<keyword evidence="5 13" id="KW-0812">Transmembrane</keyword>
<evidence type="ECO:0000256" key="7">
    <source>
        <dbReference type="ARBA" id="ARBA00022989"/>
    </source>
</evidence>
<dbReference type="AlphaFoldDB" id="A0A9W7GMC7"/>
<feature type="region of interest" description="Disordered" evidence="12">
    <location>
        <begin position="39"/>
        <end position="73"/>
    </location>
</feature>
<dbReference type="GO" id="GO:0046872">
    <property type="term" value="F:metal ion binding"/>
    <property type="evidence" value="ECO:0007669"/>
    <property type="project" value="UniProtKB-KW"/>
</dbReference>
<feature type="transmembrane region" description="Helical" evidence="13">
    <location>
        <begin position="225"/>
        <end position="248"/>
    </location>
</feature>
<feature type="chain" id="PRO_5040784092" description="Cytochrome b5 heme-binding domain-containing protein" evidence="14">
    <location>
        <begin position="17"/>
        <end position="971"/>
    </location>
</feature>
<dbReference type="OrthoDB" id="260091at2759"/>
<dbReference type="InterPro" id="IPR005804">
    <property type="entry name" value="FA_desaturase_dom"/>
</dbReference>
<keyword evidence="9" id="KW-0408">Iron</keyword>
<evidence type="ECO:0000313" key="16">
    <source>
        <dbReference type="EMBL" id="GMI48346.1"/>
    </source>
</evidence>
<evidence type="ECO:0000256" key="6">
    <source>
        <dbReference type="ARBA" id="ARBA00022723"/>
    </source>
</evidence>
<gene>
    <name evidence="16" type="ORF">TrCOL_g8840</name>
</gene>
<evidence type="ECO:0000256" key="11">
    <source>
        <dbReference type="ARBA" id="ARBA00023136"/>
    </source>
</evidence>
<feature type="transmembrane region" description="Helical" evidence="13">
    <location>
        <begin position="327"/>
        <end position="348"/>
    </location>
</feature>
<comment type="subcellular location">
    <subcellularLocation>
        <location evidence="1">Membrane</location>
        <topology evidence="1">Multi-pass membrane protein</topology>
    </subcellularLocation>
</comment>
<evidence type="ECO:0000256" key="4">
    <source>
        <dbReference type="ARBA" id="ARBA00022617"/>
    </source>
</evidence>
<dbReference type="InterPro" id="IPR036400">
    <property type="entry name" value="Cyt_B5-like_heme/steroid_sf"/>
</dbReference>
<organism evidence="16 17">
    <name type="scientific">Triparma columacea</name>
    <dbReference type="NCBI Taxonomy" id="722753"/>
    <lineage>
        <taxon>Eukaryota</taxon>
        <taxon>Sar</taxon>
        <taxon>Stramenopiles</taxon>
        <taxon>Ochrophyta</taxon>
        <taxon>Bolidophyceae</taxon>
        <taxon>Parmales</taxon>
        <taxon>Triparmaceae</taxon>
        <taxon>Triparma</taxon>
    </lineage>
</organism>
<accession>A0A9W7GMC7</accession>
<dbReference type="EMBL" id="BRYA01000386">
    <property type="protein sequence ID" value="GMI48346.1"/>
    <property type="molecule type" value="Genomic_DNA"/>
</dbReference>
<evidence type="ECO:0000256" key="3">
    <source>
        <dbReference type="ARBA" id="ARBA00009295"/>
    </source>
</evidence>
<evidence type="ECO:0000256" key="5">
    <source>
        <dbReference type="ARBA" id="ARBA00022692"/>
    </source>
</evidence>
<keyword evidence="17" id="KW-1185">Reference proteome</keyword>
<comment type="pathway">
    <text evidence="2">Lipid metabolism.</text>
</comment>
<feature type="transmembrane region" description="Helical" evidence="13">
    <location>
        <begin position="109"/>
        <end position="131"/>
    </location>
</feature>
<dbReference type="GO" id="GO:0006629">
    <property type="term" value="P:lipid metabolic process"/>
    <property type="evidence" value="ECO:0007669"/>
    <property type="project" value="UniProtKB-KW"/>
</dbReference>
<feature type="compositionally biased region" description="Polar residues" evidence="12">
    <location>
        <begin position="42"/>
        <end position="60"/>
    </location>
</feature>
<proteinExistence type="inferred from homology"/>
<dbReference type="Pfam" id="PF00487">
    <property type="entry name" value="FA_desaturase"/>
    <property type="match status" value="1"/>
</dbReference>
<feature type="transmembrane region" description="Helical" evidence="13">
    <location>
        <begin position="184"/>
        <end position="204"/>
    </location>
</feature>
<evidence type="ECO:0000256" key="10">
    <source>
        <dbReference type="ARBA" id="ARBA00023098"/>
    </source>
</evidence>
<evidence type="ECO:0000256" key="8">
    <source>
        <dbReference type="ARBA" id="ARBA00023002"/>
    </source>
</evidence>
<dbReference type="InterPro" id="IPR012171">
    <property type="entry name" value="Fatty_acid_desaturase"/>
</dbReference>
<dbReference type="PANTHER" id="PTHR19353">
    <property type="entry name" value="FATTY ACID DESATURASE 2"/>
    <property type="match status" value="1"/>
</dbReference>
<dbReference type="SUPFAM" id="SSF55856">
    <property type="entry name" value="Cytochrome b5-like heme/steroid binding domain"/>
    <property type="match status" value="1"/>
</dbReference>
<dbReference type="InterPro" id="IPR001199">
    <property type="entry name" value="Cyt_B5-like_heme/steroid-bd"/>
</dbReference>
<dbReference type="GO" id="GO:0016020">
    <property type="term" value="C:membrane"/>
    <property type="evidence" value="ECO:0007669"/>
    <property type="project" value="UniProtKB-SubCell"/>
</dbReference>
<keyword evidence="7 13" id="KW-1133">Transmembrane helix</keyword>
<name>A0A9W7GMC7_9STRA</name>
<keyword evidence="6" id="KW-0479">Metal-binding</keyword>
<feature type="transmembrane region" description="Helical" evidence="13">
    <location>
        <begin position="254"/>
        <end position="281"/>
    </location>
</feature>
<reference evidence="17" key="1">
    <citation type="journal article" date="2023" name="Commun. Biol.">
        <title>Genome analysis of Parmales, the sister group of diatoms, reveals the evolutionary specialization of diatoms from phago-mixotrophs to photoautotrophs.</title>
        <authorList>
            <person name="Ban H."/>
            <person name="Sato S."/>
            <person name="Yoshikawa S."/>
            <person name="Yamada K."/>
            <person name="Nakamura Y."/>
            <person name="Ichinomiya M."/>
            <person name="Sato N."/>
            <person name="Blanc-Mathieu R."/>
            <person name="Endo H."/>
            <person name="Kuwata A."/>
            <person name="Ogata H."/>
        </authorList>
    </citation>
    <scope>NUCLEOTIDE SEQUENCE [LARGE SCALE GENOMIC DNA]</scope>
</reference>
<keyword evidence="8" id="KW-0560">Oxidoreductase</keyword>
<comment type="caution">
    <text evidence="16">The sequence shown here is derived from an EMBL/GenBank/DDBJ whole genome shotgun (WGS) entry which is preliminary data.</text>
</comment>